<dbReference type="Pfam" id="PF00814">
    <property type="entry name" value="TsaD"/>
    <property type="match status" value="1"/>
</dbReference>
<keyword evidence="2" id="KW-0378">Hydrolase</keyword>
<sequence>MLAVDTSTPACSVALVELGPAPSSGPGPVRPLAARRVVDARRHGELLAPLIQTVLAEAAVRPAALSALVVGLGPGPFTSLRVGIVTAETFAAALGLPCHGVCSLDGIGAATTGRAGVATDARRREVFWAGYADGRRVEGPAVDYPVRAAELLGAAGVDTLAGPGRALFPDAFTSFAPAGAGLASAVPDYPEPALLAALAAADLRAGRTPEPLTPIYLRRPDVAEPHPAKPVRV</sequence>
<dbReference type="InterPro" id="IPR043129">
    <property type="entry name" value="ATPase_NBD"/>
</dbReference>
<keyword evidence="2" id="KW-0645">Protease</keyword>
<dbReference type="Proteomes" id="UP000002484">
    <property type="component" value="Chromosome"/>
</dbReference>
<dbReference type="PANTHER" id="PTHR11735:SF11">
    <property type="entry name" value="TRNA THREONYLCARBAMOYLADENOSINE BIOSYNTHESIS PROTEIN TSAB"/>
    <property type="match status" value="1"/>
</dbReference>
<dbReference type="GO" id="GO:0008233">
    <property type="term" value="F:peptidase activity"/>
    <property type="evidence" value="ECO:0007669"/>
    <property type="project" value="UniProtKB-KW"/>
</dbReference>
<dbReference type="InterPro" id="IPR022496">
    <property type="entry name" value="T6A_TsaB"/>
</dbReference>
<dbReference type="STRING" id="298654.FraEuI1c_6186"/>
<feature type="domain" description="Gcp-like" evidence="1">
    <location>
        <begin position="40"/>
        <end position="186"/>
    </location>
</feature>
<reference evidence="2 3" key="1">
    <citation type="submission" date="2010-10" db="EMBL/GenBank/DDBJ databases">
        <title>Complete sequence of Frankia sp. EuI1c.</title>
        <authorList>
            <consortium name="US DOE Joint Genome Institute"/>
            <person name="Lucas S."/>
            <person name="Copeland A."/>
            <person name="Lapidus A."/>
            <person name="Cheng J.-F."/>
            <person name="Bruce D."/>
            <person name="Goodwin L."/>
            <person name="Pitluck S."/>
            <person name="Chertkov O."/>
            <person name="Detter J.C."/>
            <person name="Han C."/>
            <person name="Tapia R."/>
            <person name="Land M."/>
            <person name="Hauser L."/>
            <person name="Jeffries C."/>
            <person name="Kyrpides N."/>
            <person name="Ivanova N."/>
            <person name="Mikhailova N."/>
            <person name="Beauchemin N."/>
            <person name="Sen A."/>
            <person name="Sur S.A."/>
            <person name="Gtari M."/>
            <person name="Wall L."/>
            <person name="Tisa L."/>
            <person name="Woyke T."/>
        </authorList>
    </citation>
    <scope>NUCLEOTIDE SEQUENCE [LARGE SCALE GENOMIC DNA]</scope>
    <source>
        <strain evidence="3">DSM 45817 / CECT 9037 / EuI1c</strain>
    </source>
</reference>
<dbReference type="eggNOG" id="COG1214">
    <property type="taxonomic scope" value="Bacteria"/>
</dbReference>
<accession>E3J373</accession>
<evidence type="ECO:0000259" key="1">
    <source>
        <dbReference type="Pfam" id="PF00814"/>
    </source>
</evidence>
<dbReference type="PANTHER" id="PTHR11735">
    <property type="entry name" value="TRNA N6-ADENOSINE THREONYLCARBAMOYLTRANSFERASE"/>
    <property type="match status" value="1"/>
</dbReference>
<dbReference type="KEGG" id="fri:FraEuI1c_6186"/>
<dbReference type="EMBL" id="CP002299">
    <property type="protein sequence ID" value="ADP84170.1"/>
    <property type="molecule type" value="Genomic_DNA"/>
</dbReference>
<protein>
    <submittedName>
        <fullName evidence="2">Peptidase M22 glycoprotease</fullName>
    </submittedName>
</protein>
<organism evidence="2 3">
    <name type="scientific">Pseudofrankia inefficax (strain DSM 45817 / CECT 9037 / DDB 130130 / EuI1c)</name>
    <name type="common">Frankia inefficax</name>
    <dbReference type="NCBI Taxonomy" id="298654"/>
    <lineage>
        <taxon>Bacteria</taxon>
        <taxon>Bacillati</taxon>
        <taxon>Actinomycetota</taxon>
        <taxon>Actinomycetes</taxon>
        <taxon>Frankiales</taxon>
        <taxon>Frankiaceae</taxon>
        <taxon>Pseudofrankia</taxon>
    </lineage>
</organism>
<dbReference type="GO" id="GO:0005829">
    <property type="term" value="C:cytosol"/>
    <property type="evidence" value="ECO:0007669"/>
    <property type="project" value="TreeGrafter"/>
</dbReference>
<gene>
    <name evidence="2" type="ordered locus">FraEuI1c_6186</name>
</gene>
<dbReference type="SUPFAM" id="SSF53067">
    <property type="entry name" value="Actin-like ATPase domain"/>
    <property type="match status" value="2"/>
</dbReference>
<dbReference type="Gene3D" id="3.30.420.40">
    <property type="match status" value="2"/>
</dbReference>
<proteinExistence type="predicted"/>
<evidence type="ECO:0000313" key="3">
    <source>
        <dbReference type="Proteomes" id="UP000002484"/>
    </source>
</evidence>
<evidence type="ECO:0000313" key="2">
    <source>
        <dbReference type="EMBL" id="ADP84170.1"/>
    </source>
</evidence>
<dbReference type="NCBIfam" id="TIGR03725">
    <property type="entry name" value="T6A_YeaZ"/>
    <property type="match status" value="1"/>
</dbReference>
<dbReference type="FunCoup" id="E3J373">
    <property type="interactions" value="75"/>
</dbReference>
<dbReference type="GO" id="GO:0002949">
    <property type="term" value="P:tRNA threonylcarbamoyladenosine modification"/>
    <property type="evidence" value="ECO:0007669"/>
    <property type="project" value="InterPro"/>
</dbReference>
<keyword evidence="3" id="KW-1185">Reference proteome</keyword>
<dbReference type="GO" id="GO:0006508">
    <property type="term" value="P:proteolysis"/>
    <property type="evidence" value="ECO:0007669"/>
    <property type="project" value="UniProtKB-KW"/>
</dbReference>
<dbReference type="HOGENOM" id="CLU_064886_3_3_11"/>
<dbReference type="AlphaFoldDB" id="E3J373"/>
<dbReference type="InterPro" id="IPR000905">
    <property type="entry name" value="Gcp-like_dom"/>
</dbReference>
<name>E3J373_PSEI1</name>
<dbReference type="InParanoid" id="E3J373"/>